<protein>
    <submittedName>
        <fullName evidence="3">Uncharacterized protein</fullName>
    </submittedName>
</protein>
<feature type="transmembrane region" description="Helical" evidence="1">
    <location>
        <begin position="12"/>
        <end position="33"/>
    </location>
</feature>
<dbReference type="GeneID" id="69824297"/>
<accession>A0A6P1U1M7</accession>
<dbReference type="PATRIC" id="fig|47770.28.peg.2129"/>
<dbReference type="EMBL" id="CP047142">
    <property type="protein sequence ID" value="QHQ68887.1"/>
    <property type="molecule type" value="Genomic_DNA"/>
</dbReference>
<evidence type="ECO:0000313" key="8">
    <source>
        <dbReference type="Proteomes" id="UP000322051"/>
    </source>
</evidence>
<feature type="transmembrane region" description="Helical" evidence="1">
    <location>
        <begin position="143"/>
        <end position="161"/>
    </location>
</feature>
<evidence type="ECO:0000313" key="5">
    <source>
        <dbReference type="EMBL" id="QHQ68887.1"/>
    </source>
</evidence>
<evidence type="ECO:0000256" key="1">
    <source>
        <dbReference type="SAM" id="Phobius"/>
    </source>
</evidence>
<name>A0A109DFG1_9LACO</name>
<evidence type="ECO:0000313" key="3">
    <source>
        <dbReference type="EMBL" id="KWU04487.1"/>
    </source>
</evidence>
<feature type="transmembrane region" description="Helical" evidence="1">
    <location>
        <begin position="80"/>
        <end position="100"/>
    </location>
</feature>
<proteinExistence type="predicted"/>
<evidence type="ECO:0000313" key="7">
    <source>
        <dbReference type="Proteomes" id="UP000198437"/>
    </source>
</evidence>
<evidence type="ECO:0000313" key="2">
    <source>
        <dbReference type="EMBL" id="KAA8798506.1"/>
    </source>
</evidence>
<dbReference type="Proteomes" id="UP000322051">
    <property type="component" value="Unassembled WGS sequence"/>
</dbReference>
<feature type="transmembrane region" description="Helical" evidence="1">
    <location>
        <begin position="39"/>
        <end position="59"/>
    </location>
</feature>
<reference evidence="3 6" key="1">
    <citation type="journal article" date="2016" name="Microbiology (Mosc.)">
        <title>Comparison of Lactobacillus crispatus isolates from Lactobacillus-dominated vaginal microbiomes with isolates from microbiomes containing bacterial vaginosis-associated bacteria.</title>
        <authorList>
            <person name="Abdelmaksoud A.A."/>
            <person name="Koparde V.N."/>
            <person name="Sheth N.U."/>
            <person name="Serrano M.G."/>
            <person name="Glascock A.L."/>
            <person name="Fettweis J.M."/>
            <person name="Strauss Iii J.F."/>
            <person name="Buck G.A."/>
            <person name="Jefferson K.K."/>
        </authorList>
    </citation>
    <scope>NUCLEOTIDE SEQUENCE [LARGE SCALE GENOMIC DNA]</scope>
    <source>
        <strain evidence="3 6">VMC3</strain>
    </source>
</reference>
<dbReference type="AlphaFoldDB" id="A0A109DFG1"/>
<dbReference type="Proteomes" id="UP000067598">
    <property type="component" value="Unassembled WGS sequence"/>
</dbReference>
<dbReference type="RefSeq" id="WP_060461825.1">
    <property type="nucleotide sequence ID" value="NZ_AP025162.1"/>
</dbReference>
<keyword evidence="1" id="KW-0472">Membrane</keyword>
<keyword evidence="1" id="KW-1133">Transmembrane helix</keyword>
<feature type="transmembrane region" description="Helical" evidence="1">
    <location>
        <begin position="106"/>
        <end position="122"/>
    </location>
</feature>
<evidence type="ECO:0000313" key="4">
    <source>
        <dbReference type="EMBL" id="OXC24401.1"/>
    </source>
</evidence>
<reference evidence="4 7" key="2">
    <citation type="submission" date="2016-05" db="EMBL/GenBank/DDBJ databases">
        <authorList>
            <person name="Johnson T.J."/>
            <person name="Youmans B.P."/>
            <person name="Case K.A."/>
        </authorList>
    </citation>
    <scope>NUCLEOTIDE SEQUENCE [LARGE SCALE GENOMIC DNA]</scope>
    <source>
        <strain evidence="4 7">UMNLC6</strain>
    </source>
</reference>
<organism evidence="3 6">
    <name type="scientific">Lactobacillus crispatus</name>
    <dbReference type="NCBI Taxonomy" id="47770"/>
    <lineage>
        <taxon>Bacteria</taxon>
        <taxon>Bacillati</taxon>
        <taxon>Bacillota</taxon>
        <taxon>Bacilli</taxon>
        <taxon>Lactobacillales</taxon>
        <taxon>Lactobacillaceae</taxon>
        <taxon>Lactobacillus</taxon>
    </lineage>
</organism>
<reference evidence="5 9" key="4">
    <citation type="submission" date="2019-12" db="EMBL/GenBank/DDBJ databases">
        <title>Complete Genome Sequences of Lactobacillus strains, C25 and P38, Isolated from Chicken Cecum.</title>
        <authorList>
            <person name="Hassan H.M."/>
            <person name="Mendoza M."/>
            <person name="Rezvani M."/>
            <person name="Koci M.D."/>
            <person name="Dickey A.N."/>
            <person name="Scholl E.H."/>
        </authorList>
    </citation>
    <scope>NUCLEOTIDE SEQUENCE [LARGE SCALE GENOMIC DNA]</scope>
    <source>
        <strain evidence="5 9">C25</strain>
    </source>
</reference>
<evidence type="ECO:0000313" key="9">
    <source>
        <dbReference type="Proteomes" id="UP000464915"/>
    </source>
</evidence>
<gene>
    <name evidence="3" type="ORF">AEL95_02630</name>
    <name evidence="4" type="ORF">AYP82_04535</name>
    <name evidence="2" type="ORF">F1C02_04125</name>
    <name evidence="5" type="ORF">GSR61_10245</name>
</gene>
<evidence type="ECO:0000313" key="6">
    <source>
        <dbReference type="Proteomes" id="UP000067598"/>
    </source>
</evidence>
<accession>A0A109DFG1</accession>
<dbReference type="EMBL" id="VUAO01000008">
    <property type="protein sequence ID" value="KAA8798506.1"/>
    <property type="molecule type" value="Genomic_DNA"/>
</dbReference>
<dbReference type="Proteomes" id="UP000464915">
    <property type="component" value="Chromosome"/>
</dbReference>
<sequence length="218" mass="25455">MNNTKKFIRSRRISSILPWLGILGVLILVFSLIMHGFLLFFTELGFIANFYYFIDEYNWVADRIMFDRELLITHARDKMVYLAMTISTVLALINTAILAYLRHQSFIAFCIGICFISGLYFASRLAENILVILHIAFNNWKRFYILVAAITIILTSFSIVLLCLNLFAYFILFALICTGYVLTYHILIELYNRTKGNLGGHKYFIDLPDKRFDSKFKY</sequence>
<dbReference type="Proteomes" id="UP000198437">
    <property type="component" value="Unassembled WGS sequence"/>
</dbReference>
<dbReference type="EMBL" id="LJGP01000008">
    <property type="protein sequence ID" value="KWU04487.1"/>
    <property type="molecule type" value="Genomic_DNA"/>
</dbReference>
<dbReference type="EMBL" id="LYQW01000002">
    <property type="protein sequence ID" value="OXC24401.1"/>
    <property type="molecule type" value="Genomic_DNA"/>
</dbReference>
<keyword evidence="1" id="KW-0812">Transmembrane</keyword>
<reference evidence="2 8" key="3">
    <citation type="submission" date="2019-09" db="EMBL/GenBank/DDBJ databases">
        <title>Comparative analysis of L. crispatus genomes revealed niche specific adaptation to different host and body sites.</title>
        <authorList>
            <person name="Pan M."/>
            <person name="Hidalgo-Cantabrana C."/>
            <person name="Barrangou R."/>
        </authorList>
    </citation>
    <scope>NUCLEOTIDE SEQUENCE [LARGE SCALE GENOMIC DNA]</scope>
    <source>
        <strain evidence="2 8">NCK973</strain>
    </source>
</reference>
<feature type="transmembrane region" description="Helical" evidence="1">
    <location>
        <begin position="167"/>
        <end position="187"/>
    </location>
</feature>